<protein>
    <submittedName>
        <fullName evidence="5">ParB/RepB/Spo0J family partition protein</fullName>
    </submittedName>
</protein>
<dbReference type="PANTHER" id="PTHR33375">
    <property type="entry name" value="CHROMOSOME-PARTITIONING PROTEIN PARB-RELATED"/>
    <property type="match status" value="1"/>
</dbReference>
<feature type="region of interest" description="Disordered" evidence="2">
    <location>
        <begin position="283"/>
        <end position="302"/>
    </location>
</feature>
<dbReference type="InterPro" id="IPR003115">
    <property type="entry name" value="ParB_N"/>
</dbReference>
<evidence type="ECO:0000259" key="4">
    <source>
        <dbReference type="Pfam" id="PF17762"/>
    </source>
</evidence>
<accession>A0A4Q7Z9X9</accession>
<dbReference type="InterPro" id="IPR050336">
    <property type="entry name" value="Chromosome_partition/occlusion"/>
</dbReference>
<dbReference type="Pfam" id="PF17762">
    <property type="entry name" value="HTH_ParB"/>
    <property type="match status" value="1"/>
</dbReference>
<dbReference type="SUPFAM" id="SSF110849">
    <property type="entry name" value="ParB/Sulfiredoxin"/>
    <property type="match status" value="1"/>
</dbReference>
<dbReference type="OrthoDB" id="70307at2"/>
<dbReference type="InterPro" id="IPR036086">
    <property type="entry name" value="ParB/Sulfiredoxin_sf"/>
</dbReference>
<comment type="caution">
    <text evidence="5">The sequence shown here is derived from an EMBL/GenBank/DDBJ whole genome shotgun (WGS) entry which is preliminary data.</text>
</comment>
<gene>
    <name evidence="5" type="ORF">EV385_6760</name>
</gene>
<dbReference type="EMBL" id="SHKY01000002">
    <property type="protein sequence ID" value="RZU46683.1"/>
    <property type="molecule type" value="Genomic_DNA"/>
</dbReference>
<keyword evidence="1" id="KW-0159">Chromosome partition</keyword>
<sequence length="349" mass="37869">MSEQPEQEQHAPASGLRARKENARARNKGGRGTREIPAPDHPRVLGQQLGTHVTATAVGAPVAGVRPLPAVASTTPVGGVLAQPVENVAPNPLNTRDFGRGSSKVVELATSVKECGQLQPVPVVTAAAFTKIFPEHANTIGSAQYVQVAGGRRRAAIVLAALPSIDVVVNDDHATSRLVFLKVTAAENIDRENLDPIEEARALEQMVTECGSARAVADELHKTEGWVSQRRALLRLAPEVQDAMRAEDQERRLPLREVRGWRKDWDEARQIEALHRWQRRNGLAEDDANGPQIPTQFTKAARPTPAAAAWRRLGGNPVAVAAKLREALPADELRQLAQELLREQVNEPG</sequence>
<dbReference type="Proteomes" id="UP000292564">
    <property type="component" value="Unassembled WGS sequence"/>
</dbReference>
<dbReference type="GO" id="GO:0007059">
    <property type="term" value="P:chromosome segregation"/>
    <property type="evidence" value="ECO:0007669"/>
    <property type="project" value="TreeGrafter"/>
</dbReference>
<feature type="domain" description="ParB-like N-terminal" evidence="3">
    <location>
        <begin position="84"/>
        <end position="173"/>
    </location>
</feature>
<dbReference type="Pfam" id="PF02195">
    <property type="entry name" value="ParB_N"/>
    <property type="match status" value="1"/>
</dbReference>
<dbReference type="SUPFAM" id="SSF109709">
    <property type="entry name" value="KorB DNA-binding domain-like"/>
    <property type="match status" value="1"/>
</dbReference>
<dbReference type="AlphaFoldDB" id="A0A4Q7Z9X9"/>
<keyword evidence="6" id="KW-1185">Reference proteome</keyword>
<proteinExistence type="predicted"/>
<dbReference type="GO" id="GO:0005694">
    <property type="term" value="C:chromosome"/>
    <property type="evidence" value="ECO:0007669"/>
    <property type="project" value="TreeGrafter"/>
</dbReference>
<dbReference type="InterPro" id="IPR041468">
    <property type="entry name" value="HTH_ParB/Spo0J"/>
</dbReference>
<dbReference type="Gene3D" id="3.90.1530.30">
    <property type="match status" value="1"/>
</dbReference>
<dbReference type="RefSeq" id="WP_130513866.1">
    <property type="nucleotide sequence ID" value="NZ_SHKY01000002.1"/>
</dbReference>
<evidence type="ECO:0000256" key="1">
    <source>
        <dbReference type="ARBA" id="ARBA00022829"/>
    </source>
</evidence>
<evidence type="ECO:0000313" key="6">
    <source>
        <dbReference type="Proteomes" id="UP000292564"/>
    </source>
</evidence>
<feature type="domain" description="ParB/Spo0J HTH" evidence="4">
    <location>
        <begin position="192"/>
        <end position="247"/>
    </location>
</feature>
<organism evidence="5 6">
    <name type="scientific">Krasilnikovia cinnamomea</name>
    <dbReference type="NCBI Taxonomy" id="349313"/>
    <lineage>
        <taxon>Bacteria</taxon>
        <taxon>Bacillati</taxon>
        <taxon>Actinomycetota</taxon>
        <taxon>Actinomycetes</taxon>
        <taxon>Micromonosporales</taxon>
        <taxon>Micromonosporaceae</taxon>
        <taxon>Krasilnikovia</taxon>
    </lineage>
</organism>
<dbReference type="GO" id="GO:0045881">
    <property type="term" value="P:positive regulation of sporulation resulting in formation of a cellular spore"/>
    <property type="evidence" value="ECO:0007669"/>
    <property type="project" value="TreeGrafter"/>
</dbReference>
<evidence type="ECO:0000313" key="5">
    <source>
        <dbReference type="EMBL" id="RZU46683.1"/>
    </source>
</evidence>
<dbReference type="PANTHER" id="PTHR33375:SF1">
    <property type="entry name" value="CHROMOSOME-PARTITIONING PROTEIN PARB-RELATED"/>
    <property type="match status" value="1"/>
</dbReference>
<feature type="region of interest" description="Disordered" evidence="2">
    <location>
        <begin position="1"/>
        <end position="41"/>
    </location>
</feature>
<feature type="compositionally biased region" description="Basic and acidic residues" evidence="2">
    <location>
        <begin position="32"/>
        <end position="41"/>
    </location>
</feature>
<dbReference type="Gene3D" id="1.10.10.2830">
    <property type="match status" value="1"/>
</dbReference>
<evidence type="ECO:0000259" key="3">
    <source>
        <dbReference type="Pfam" id="PF02195"/>
    </source>
</evidence>
<reference evidence="5 6" key="1">
    <citation type="submission" date="2019-02" db="EMBL/GenBank/DDBJ databases">
        <title>Sequencing the genomes of 1000 actinobacteria strains.</title>
        <authorList>
            <person name="Klenk H.-P."/>
        </authorList>
    </citation>
    <scope>NUCLEOTIDE SEQUENCE [LARGE SCALE GENOMIC DNA]</scope>
    <source>
        <strain evidence="5 6">DSM 45162</strain>
    </source>
</reference>
<evidence type="ECO:0000256" key="2">
    <source>
        <dbReference type="SAM" id="MobiDB-lite"/>
    </source>
</evidence>
<name>A0A4Q7Z9X9_9ACTN</name>